<dbReference type="InterPro" id="IPR057796">
    <property type="entry name" value="YOMG-like_N"/>
</dbReference>
<dbReference type="RefSeq" id="WP_019686741.1">
    <property type="nucleotide sequence ID" value="NZ_CP036496.1"/>
</dbReference>
<evidence type="ECO:0000313" key="4">
    <source>
        <dbReference type="EMBL" id="SUA68390.1"/>
    </source>
</evidence>
<feature type="domain" description="Tail spike" evidence="2">
    <location>
        <begin position="117"/>
        <end position="252"/>
    </location>
</feature>
<feature type="coiled-coil region" evidence="1">
    <location>
        <begin position="295"/>
        <end position="322"/>
    </location>
</feature>
<proteinExistence type="predicted"/>
<accession>A0A378XX11</accession>
<dbReference type="NCBIfam" id="TIGR01665">
    <property type="entry name" value="put_anti_recept"/>
    <property type="match status" value="1"/>
</dbReference>
<evidence type="ECO:0000259" key="2">
    <source>
        <dbReference type="Pfam" id="PF06605"/>
    </source>
</evidence>
<dbReference type="InterPro" id="IPR007119">
    <property type="entry name" value="Phage_tail_spike_N"/>
</dbReference>
<dbReference type="Proteomes" id="UP000254400">
    <property type="component" value="Unassembled WGS sequence"/>
</dbReference>
<sequence length="1148" mass="129951">MIGEIDFSLKPIQPQYFLCKRDRTIISKLSEAYNDSKETKINQVSSIELSLPFHIDINHRLVKNKNIELLREKYLIKVIEGHKTEWFMINNIIDDSTEERDARTVRADSLTFELKDKKIRGYNKEAYHAKRVMDDLLADTKWEIGTIDADFQLTYRTFSFDSTNVLDAIYTVADTYNAIVRFDTDKRLVDLIKPELFGNNLGLTFSWNKYLKTMNVISNVEGIITRLYAYGQDDMGIQNVNPTGQNYIEDFTYWIYPFNRDKNRNVIQSSYFMSDSLCHALLDYADLLKSKKGLYDSYLKERQGYEKQLNQLNVELNKLLNDNSVLGELQVTQQFDGKMFFEKYQHSGNSSRTFELNNRLGYAVMIKVDNANGVSVSVDGSNKVIQSGKWVLLDKFRDKSNTTVNVSGGSTQVFMQVAFISVEELEASGNADKIIDKYNYDNKENQIRIKKEEIQSIEDKITDVKNRISTLQHETSESVNFTNEQLYELKDYIIEKEFSDSKYIDEQDLYNAAQEKFKELQVPQLSMDLDIVNFMEIVEAQFDWKKLNLGDFVNVKYEPMELNLTARITEIKYDYEGSNVNLVVANVKNVADEFTDLKKVLENANRTSVAVDTSKYRYDKAIVESNDITKQIDNFRNKITNEINIANNQTVTIDRKGITLTDTNDNLKFVRMSNGIIALTDDGGLSFKTAITPTHIVADNVWGKLIVGVNLNLGDNDGLLDIRGPKFSIFDRCHREVQRIGLLSTDPDRFGMQINRFEEPNVCGNDKILNRFTFDNVDGFKLERNRNGTFEKTLYTSPDGDLFMKGNFQAGEGERVFRVDKEGLSMGSGQWSSSPFHIDYYGKVWMVGADISDSVVVDSKFQVGSGNRIVVIDQNGLRLGSADENTANAVIRMDGSARFKNVEITKPDGTKLMNSLNGDLFLNNYNIIGAGMVDAQLMAANIFAGDSGVITDLTAGRLSTLTNAAITDWSNYITIEGNKARWITGKVTQGEQKKLPDGRLLYWETSAQSGKYTINPTAWPVYVYDTSQNQKIKMEDGFEGSGDASTPYRKMGLGDGATENSGIGWIKKPNGSFDFIYGASNTGKERSLKLGDEGVFITSQDKDVIIRAKDISLLSSTGGATKLGNSLAYIECKADGTMVFNAKRYDFM</sequence>
<protein>
    <submittedName>
        <fullName evidence="4">Phage minor structural protein, N-terminal region</fullName>
    </submittedName>
</protein>
<evidence type="ECO:0000259" key="3">
    <source>
        <dbReference type="Pfam" id="PF24049"/>
    </source>
</evidence>
<dbReference type="GeneID" id="93350441"/>
<dbReference type="Pfam" id="PF24049">
    <property type="entry name" value="YOMG_N"/>
    <property type="match status" value="1"/>
</dbReference>
<dbReference type="InterPro" id="IPR010572">
    <property type="entry name" value="Tail_dom"/>
</dbReference>
<feature type="coiled-coil region" evidence="1">
    <location>
        <begin position="440"/>
        <end position="474"/>
    </location>
</feature>
<gene>
    <name evidence="4" type="ORF">NCTC10343_01658</name>
</gene>
<evidence type="ECO:0000313" key="5">
    <source>
        <dbReference type="Proteomes" id="UP000254400"/>
    </source>
</evidence>
<dbReference type="EMBL" id="UGSC01000001">
    <property type="protein sequence ID" value="SUA68390.1"/>
    <property type="molecule type" value="Genomic_DNA"/>
</dbReference>
<dbReference type="Pfam" id="PF06605">
    <property type="entry name" value="Prophage_tail"/>
    <property type="match status" value="1"/>
</dbReference>
<feature type="domain" description="YOMG-like N-terminal" evidence="3">
    <location>
        <begin position="18"/>
        <end position="105"/>
    </location>
</feature>
<dbReference type="AlphaFoldDB" id="A0A378XX11"/>
<organism evidence="4 5">
    <name type="scientific">Paenibacillus polymyxa</name>
    <name type="common">Bacillus polymyxa</name>
    <dbReference type="NCBI Taxonomy" id="1406"/>
    <lineage>
        <taxon>Bacteria</taxon>
        <taxon>Bacillati</taxon>
        <taxon>Bacillota</taxon>
        <taxon>Bacilli</taxon>
        <taxon>Bacillales</taxon>
        <taxon>Paenibacillaceae</taxon>
        <taxon>Paenibacillus</taxon>
    </lineage>
</organism>
<evidence type="ECO:0000256" key="1">
    <source>
        <dbReference type="SAM" id="Coils"/>
    </source>
</evidence>
<keyword evidence="1" id="KW-0175">Coiled coil</keyword>
<name>A0A378XX11_PAEPO</name>
<reference evidence="4 5" key="1">
    <citation type="submission" date="2018-06" db="EMBL/GenBank/DDBJ databases">
        <authorList>
            <consortium name="Pathogen Informatics"/>
            <person name="Doyle S."/>
        </authorList>
    </citation>
    <scope>NUCLEOTIDE SEQUENCE [LARGE SCALE GENOMIC DNA]</scope>
    <source>
        <strain evidence="4 5">NCTC10343</strain>
    </source>
</reference>